<protein>
    <submittedName>
        <fullName evidence="10">Glycine betaine transporter OpuD</fullName>
    </submittedName>
</protein>
<feature type="transmembrane region" description="Helical" evidence="9">
    <location>
        <begin position="343"/>
        <end position="369"/>
    </location>
</feature>
<evidence type="ECO:0000256" key="6">
    <source>
        <dbReference type="ARBA" id="ARBA00022989"/>
    </source>
</evidence>
<feature type="transmembrane region" description="Helical" evidence="9">
    <location>
        <begin position="463"/>
        <end position="487"/>
    </location>
</feature>
<keyword evidence="3" id="KW-0813">Transport</keyword>
<dbReference type="GO" id="GO:0005886">
    <property type="term" value="C:plasma membrane"/>
    <property type="evidence" value="ECO:0007669"/>
    <property type="project" value="UniProtKB-SubCell"/>
</dbReference>
<name>A0A2R8BNA6_9RHOB</name>
<evidence type="ECO:0000256" key="4">
    <source>
        <dbReference type="ARBA" id="ARBA00022475"/>
    </source>
</evidence>
<accession>A0A2R8BNA6</accession>
<evidence type="ECO:0000256" key="3">
    <source>
        <dbReference type="ARBA" id="ARBA00022448"/>
    </source>
</evidence>
<evidence type="ECO:0000256" key="5">
    <source>
        <dbReference type="ARBA" id="ARBA00022692"/>
    </source>
</evidence>
<comment type="subcellular location">
    <subcellularLocation>
        <location evidence="1">Cell membrane</location>
        <topology evidence="1">Multi-pass membrane protein</topology>
    </subcellularLocation>
</comment>
<dbReference type="AlphaFoldDB" id="A0A2R8BNA6"/>
<dbReference type="PANTHER" id="PTHR30047">
    <property type="entry name" value="HIGH-AFFINITY CHOLINE TRANSPORT PROTEIN-RELATED"/>
    <property type="match status" value="1"/>
</dbReference>
<evidence type="ECO:0000256" key="7">
    <source>
        <dbReference type="ARBA" id="ARBA00023136"/>
    </source>
</evidence>
<dbReference type="Proteomes" id="UP000244924">
    <property type="component" value="Unassembled WGS sequence"/>
</dbReference>
<dbReference type="GO" id="GO:0022857">
    <property type="term" value="F:transmembrane transporter activity"/>
    <property type="evidence" value="ECO:0007669"/>
    <property type="project" value="InterPro"/>
</dbReference>
<dbReference type="InterPro" id="IPR000060">
    <property type="entry name" value="BCCT_transptr"/>
</dbReference>
<dbReference type="Pfam" id="PF02028">
    <property type="entry name" value="BCCT"/>
    <property type="match status" value="1"/>
</dbReference>
<dbReference type="PANTHER" id="PTHR30047:SF7">
    <property type="entry name" value="HIGH-AFFINITY CHOLINE TRANSPORT PROTEIN"/>
    <property type="match status" value="1"/>
</dbReference>
<evidence type="ECO:0000256" key="2">
    <source>
        <dbReference type="ARBA" id="ARBA00005658"/>
    </source>
</evidence>
<reference evidence="10 11" key="1">
    <citation type="submission" date="2018-03" db="EMBL/GenBank/DDBJ databases">
        <authorList>
            <person name="Keele B.F."/>
        </authorList>
    </citation>
    <scope>NUCLEOTIDE SEQUENCE [LARGE SCALE GENOMIC DNA]</scope>
    <source>
        <strain evidence="10 11">CECT 8626</strain>
    </source>
</reference>
<evidence type="ECO:0000313" key="10">
    <source>
        <dbReference type="EMBL" id="SPH24931.1"/>
    </source>
</evidence>
<dbReference type="RefSeq" id="WP_108854933.1">
    <property type="nucleotide sequence ID" value="NZ_OMOQ01000006.1"/>
</dbReference>
<evidence type="ECO:0000256" key="1">
    <source>
        <dbReference type="ARBA" id="ARBA00004651"/>
    </source>
</evidence>
<keyword evidence="11" id="KW-1185">Reference proteome</keyword>
<dbReference type="NCBIfam" id="TIGR00842">
    <property type="entry name" value="bcct"/>
    <property type="match status" value="1"/>
</dbReference>
<gene>
    <name evidence="10" type="primary">opuD</name>
    <name evidence="10" type="ORF">DEA8626_03964</name>
</gene>
<keyword evidence="6 9" id="KW-1133">Transmembrane helix</keyword>
<evidence type="ECO:0000256" key="8">
    <source>
        <dbReference type="SAM" id="MobiDB-lite"/>
    </source>
</evidence>
<feature type="transmembrane region" description="Helical" evidence="9">
    <location>
        <begin position="186"/>
        <end position="208"/>
    </location>
</feature>
<keyword evidence="5 9" id="KW-0812">Transmembrane</keyword>
<keyword evidence="4" id="KW-1003">Cell membrane</keyword>
<feature type="transmembrane region" description="Helical" evidence="9">
    <location>
        <begin position="311"/>
        <end position="331"/>
    </location>
</feature>
<feature type="transmembrane region" description="Helical" evidence="9">
    <location>
        <begin position="7"/>
        <end position="27"/>
    </location>
</feature>
<sequence length="523" mass="56098">MLKGASFNIVFIVAMLLCLAIGVWGVISPSSMTGSAQAFTSYLLNGAGWMWLAMCSAFLILSAYMAFGPYGHIRLGKDDEEPEFSTASWIAMLFAGGMGSGLLVWGAAEPMYHFVSPPGMEGETAAAAREALVITNLHWGLHAWSIYGCCALVIAYFTFRRNEASMISTPIKHVFKGPAGESVGKVADILGVISVVFGLAGSLAMGALAVRSGMFYAFGTEQNNTMSMIILVALFVAYMTSATTGVDKGIKILSNINMVLTVAIMMMVIFAGPTQFIMEAFVDSIGRYFSAIVTKSFTLYPFEGLTGWTSGWTLTYLIWWLAWGPFIGIFVARISRGRTIREFIFGVVLVPTLFSMLWFAAFGGAGFYIEMYGGGGLKEIIFEDVFAALFAFLGYFPGSTILAALAAALLFIFLVTSADSGTFVLSMMTTDGNLNPPVTQKMIWGVLIAVLTFSTLVTESVTVAKAMAITGAIPFAVIVLLQIVGFLREIRKEIKQPEVIEARGEAEGRAPAGAEPSVGEATS</sequence>
<dbReference type="OrthoDB" id="9775735at2"/>
<feature type="transmembrane region" description="Helical" evidence="9">
    <location>
        <begin position="258"/>
        <end position="278"/>
    </location>
</feature>
<organism evidence="10 11">
    <name type="scientific">Albidovulum aquaemixtae</name>
    <dbReference type="NCBI Taxonomy" id="1542388"/>
    <lineage>
        <taxon>Bacteria</taxon>
        <taxon>Pseudomonadati</taxon>
        <taxon>Pseudomonadota</taxon>
        <taxon>Alphaproteobacteria</taxon>
        <taxon>Rhodobacterales</taxon>
        <taxon>Paracoccaceae</taxon>
        <taxon>Albidovulum</taxon>
    </lineage>
</organism>
<feature type="transmembrane region" description="Helical" evidence="9">
    <location>
        <begin position="87"/>
        <end position="108"/>
    </location>
</feature>
<feature type="transmembrane region" description="Helical" evidence="9">
    <location>
        <begin position="228"/>
        <end position="246"/>
    </location>
</feature>
<feature type="transmembrane region" description="Helical" evidence="9">
    <location>
        <begin position="139"/>
        <end position="159"/>
    </location>
</feature>
<evidence type="ECO:0000256" key="9">
    <source>
        <dbReference type="SAM" id="Phobius"/>
    </source>
</evidence>
<keyword evidence="7 9" id="KW-0472">Membrane</keyword>
<feature type="transmembrane region" description="Helical" evidence="9">
    <location>
        <begin position="389"/>
        <end position="417"/>
    </location>
</feature>
<feature type="transmembrane region" description="Helical" evidence="9">
    <location>
        <begin position="438"/>
        <end position="457"/>
    </location>
</feature>
<comment type="similarity">
    <text evidence="2">Belongs to the BCCT transporter (TC 2.A.15) family.</text>
</comment>
<proteinExistence type="inferred from homology"/>
<feature type="region of interest" description="Disordered" evidence="8">
    <location>
        <begin position="501"/>
        <end position="523"/>
    </location>
</feature>
<dbReference type="EMBL" id="OMOQ01000006">
    <property type="protein sequence ID" value="SPH24931.1"/>
    <property type="molecule type" value="Genomic_DNA"/>
</dbReference>
<evidence type="ECO:0000313" key="11">
    <source>
        <dbReference type="Proteomes" id="UP000244924"/>
    </source>
</evidence>
<feature type="transmembrane region" description="Helical" evidence="9">
    <location>
        <begin position="47"/>
        <end position="67"/>
    </location>
</feature>